<evidence type="ECO:0000256" key="6">
    <source>
        <dbReference type="ARBA" id="ARBA00037968"/>
    </source>
</evidence>
<dbReference type="PANTHER" id="PTHR43791:SF15">
    <property type="entry name" value="TRANSPORTER SEO1-RELATED"/>
    <property type="match status" value="1"/>
</dbReference>
<feature type="transmembrane region" description="Helical" evidence="8">
    <location>
        <begin position="328"/>
        <end position="348"/>
    </location>
</feature>
<dbReference type="Pfam" id="PF07690">
    <property type="entry name" value="MFS_1"/>
    <property type="match status" value="1"/>
</dbReference>
<feature type="transmembrane region" description="Helical" evidence="8">
    <location>
        <begin position="264"/>
        <end position="287"/>
    </location>
</feature>
<evidence type="ECO:0000256" key="7">
    <source>
        <dbReference type="SAM" id="MobiDB-lite"/>
    </source>
</evidence>
<evidence type="ECO:0000256" key="3">
    <source>
        <dbReference type="ARBA" id="ARBA00022692"/>
    </source>
</evidence>
<dbReference type="OrthoDB" id="3639251at2759"/>
<feature type="transmembrane region" description="Helical" evidence="8">
    <location>
        <begin position="388"/>
        <end position="410"/>
    </location>
</feature>
<evidence type="ECO:0000313" key="9">
    <source>
        <dbReference type="EMBL" id="PMD41338.1"/>
    </source>
</evidence>
<dbReference type="FunFam" id="1.20.1250.20:FF:000065">
    <property type="entry name" value="Putative MFS pantothenate transporter"/>
    <property type="match status" value="1"/>
</dbReference>
<feature type="region of interest" description="Disordered" evidence="7">
    <location>
        <begin position="462"/>
        <end position="489"/>
    </location>
</feature>
<feature type="transmembrane region" description="Helical" evidence="8">
    <location>
        <begin position="354"/>
        <end position="376"/>
    </location>
</feature>
<accession>A0A2J6RS39</accession>
<evidence type="ECO:0000256" key="4">
    <source>
        <dbReference type="ARBA" id="ARBA00022989"/>
    </source>
</evidence>
<evidence type="ECO:0000313" key="10">
    <source>
        <dbReference type="Proteomes" id="UP000235786"/>
    </source>
</evidence>
<comment type="similarity">
    <text evidence="6">Belongs to the major facilitator superfamily. Allantoate permease family.</text>
</comment>
<dbReference type="InterPro" id="IPR036259">
    <property type="entry name" value="MFS_trans_sf"/>
</dbReference>
<evidence type="ECO:0000256" key="2">
    <source>
        <dbReference type="ARBA" id="ARBA00022448"/>
    </source>
</evidence>
<gene>
    <name evidence="9" type="ORF">L207DRAFT_623524</name>
</gene>
<feature type="compositionally biased region" description="Basic and acidic residues" evidence="7">
    <location>
        <begin position="469"/>
        <end position="479"/>
    </location>
</feature>
<dbReference type="Proteomes" id="UP000235786">
    <property type="component" value="Unassembled WGS sequence"/>
</dbReference>
<proteinExistence type="inferred from homology"/>
<protein>
    <submittedName>
        <fullName evidence="9">MFS general substrate transporter</fullName>
    </submittedName>
</protein>
<keyword evidence="10" id="KW-1185">Reference proteome</keyword>
<feature type="transmembrane region" description="Helical" evidence="8">
    <location>
        <begin position="160"/>
        <end position="179"/>
    </location>
</feature>
<feature type="transmembrane region" description="Helical" evidence="8">
    <location>
        <begin position="24"/>
        <end position="42"/>
    </location>
</feature>
<feature type="transmembrane region" description="Helical" evidence="8">
    <location>
        <begin position="191"/>
        <end position="214"/>
    </location>
</feature>
<dbReference type="InterPro" id="IPR011701">
    <property type="entry name" value="MFS"/>
</dbReference>
<feature type="transmembrane region" description="Helical" evidence="8">
    <location>
        <begin position="96"/>
        <end position="113"/>
    </location>
</feature>
<reference evidence="9 10" key="1">
    <citation type="submission" date="2016-04" db="EMBL/GenBank/DDBJ databases">
        <title>A degradative enzymes factory behind the ericoid mycorrhizal symbiosis.</title>
        <authorList>
            <consortium name="DOE Joint Genome Institute"/>
            <person name="Martino E."/>
            <person name="Morin E."/>
            <person name="Grelet G."/>
            <person name="Kuo A."/>
            <person name="Kohler A."/>
            <person name="Daghino S."/>
            <person name="Barry K."/>
            <person name="Choi C."/>
            <person name="Cichocki N."/>
            <person name="Clum A."/>
            <person name="Copeland A."/>
            <person name="Hainaut M."/>
            <person name="Haridas S."/>
            <person name="Labutti K."/>
            <person name="Lindquist E."/>
            <person name="Lipzen A."/>
            <person name="Khouja H.-R."/>
            <person name="Murat C."/>
            <person name="Ohm R."/>
            <person name="Olson A."/>
            <person name="Spatafora J."/>
            <person name="Veneault-Fourrey C."/>
            <person name="Henrissat B."/>
            <person name="Grigoriev I."/>
            <person name="Martin F."/>
            <person name="Perotto S."/>
        </authorList>
    </citation>
    <scope>NUCLEOTIDE SEQUENCE [LARGE SCALE GENOMIC DNA]</scope>
    <source>
        <strain evidence="9 10">F</strain>
    </source>
</reference>
<sequence>MSKSSVRRWYHWFSPEDTPEERRLILKLDLLILPYAFVIYWVKYIDQTNINNAYVSGMSTDLDFHGNQLVQFQTIFVVGNVVGLLPFAYLFPKVPMYWLVPCLDLGWGIFNLLQYRANSYAEIMAYRFMVSIFEASYFPGVHFVLGSWYKSDEISRRGGIFYVGLTLGTLTAGLLQAAASKHLNGVDGLAGWRWMFIITSIITIPLAFVGVALWPGTPDKPNKLFLSAKDLELAKNRLERHGAQLKSLPFSVERLQRIFSGWRFYVLVIWDIFFFNTSANTAAFLLWIKSLHRFDTPTINNLGTIAPALGIFYVLFINFGADLFLGRAGAITLACVWNFIGLIILTIWDVPESAKWFAFSTNYASVAVSSVLYGWANTILRHNVEERALTLILMTAIATSTNAWIPLLVYPTVEAPRFPKGYPYSAANVICLVIMTQIVRILYNREEARYSAQVQAEAINSTEESDASGLEKKPIEENKAVPTVSKEVV</sequence>
<dbReference type="PANTHER" id="PTHR43791">
    <property type="entry name" value="PERMEASE-RELATED"/>
    <property type="match status" value="1"/>
</dbReference>
<evidence type="ECO:0000256" key="8">
    <source>
        <dbReference type="SAM" id="Phobius"/>
    </source>
</evidence>
<dbReference type="EMBL" id="KZ613944">
    <property type="protein sequence ID" value="PMD41338.1"/>
    <property type="molecule type" value="Genomic_DNA"/>
</dbReference>
<keyword evidence="2" id="KW-0813">Transport</keyword>
<comment type="subcellular location">
    <subcellularLocation>
        <location evidence="1">Membrane</location>
        <topology evidence="1">Multi-pass membrane protein</topology>
    </subcellularLocation>
</comment>
<feature type="transmembrane region" description="Helical" evidence="8">
    <location>
        <begin position="125"/>
        <end position="148"/>
    </location>
</feature>
<evidence type="ECO:0000256" key="5">
    <source>
        <dbReference type="ARBA" id="ARBA00023136"/>
    </source>
</evidence>
<keyword evidence="4 8" id="KW-1133">Transmembrane helix</keyword>
<evidence type="ECO:0000256" key="1">
    <source>
        <dbReference type="ARBA" id="ARBA00004141"/>
    </source>
</evidence>
<feature type="transmembrane region" description="Helical" evidence="8">
    <location>
        <begin position="299"/>
        <end position="321"/>
    </location>
</feature>
<keyword evidence="5 8" id="KW-0472">Membrane</keyword>
<dbReference type="Gene3D" id="1.20.1250.20">
    <property type="entry name" value="MFS general substrate transporter like domains"/>
    <property type="match status" value="1"/>
</dbReference>
<name>A0A2J6RS39_HYAVF</name>
<dbReference type="GO" id="GO:0022857">
    <property type="term" value="F:transmembrane transporter activity"/>
    <property type="evidence" value="ECO:0007669"/>
    <property type="project" value="InterPro"/>
</dbReference>
<dbReference type="SUPFAM" id="SSF103473">
    <property type="entry name" value="MFS general substrate transporter"/>
    <property type="match status" value="1"/>
</dbReference>
<feature type="transmembrane region" description="Helical" evidence="8">
    <location>
        <begin position="69"/>
        <end position="89"/>
    </location>
</feature>
<keyword evidence="3 8" id="KW-0812">Transmembrane</keyword>
<dbReference type="GO" id="GO:0016020">
    <property type="term" value="C:membrane"/>
    <property type="evidence" value="ECO:0007669"/>
    <property type="project" value="UniProtKB-SubCell"/>
</dbReference>
<dbReference type="AlphaFoldDB" id="A0A2J6RS39"/>
<feature type="transmembrane region" description="Helical" evidence="8">
    <location>
        <begin position="422"/>
        <end position="443"/>
    </location>
</feature>
<organism evidence="9 10">
    <name type="scientific">Hyaloscypha variabilis (strain UAMH 11265 / GT02V1 / F)</name>
    <name type="common">Meliniomyces variabilis</name>
    <dbReference type="NCBI Taxonomy" id="1149755"/>
    <lineage>
        <taxon>Eukaryota</taxon>
        <taxon>Fungi</taxon>
        <taxon>Dikarya</taxon>
        <taxon>Ascomycota</taxon>
        <taxon>Pezizomycotina</taxon>
        <taxon>Leotiomycetes</taxon>
        <taxon>Helotiales</taxon>
        <taxon>Hyaloscyphaceae</taxon>
        <taxon>Hyaloscypha</taxon>
        <taxon>Hyaloscypha variabilis</taxon>
    </lineage>
</organism>